<keyword evidence="4 7" id="KW-0378">Hydrolase</keyword>
<dbReference type="FunFam" id="3.20.20.80:FF:000010">
    <property type="entry name" value="glucan endo-1,3-beta-glucosidase, basic"/>
    <property type="match status" value="2"/>
</dbReference>
<keyword evidence="9" id="KW-1185">Reference proteome</keyword>
<evidence type="ECO:0000256" key="6">
    <source>
        <dbReference type="RuleBase" id="RU004335"/>
    </source>
</evidence>
<dbReference type="PROSITE" id="PS00587">
    <property type="entry name" value="GLYCOSYL_HYDROL_F17"/>
    <property type="match status" value="2"/>
</dbReference>
<dbReference type="InterPro" id="IPR044965">
    <property type="entry name" value="Glyco_hydro_17_plant"/>
</dbReference>
<dbReference type="InterPro" id="IPR017853">
    <property type="entry name" value="GH"/>
</dbReference>
<comment type="similarity">
    <text evidence="2 6">Belongs to the glycosyl hydrolase 17 family.</text>
</comment>
<keyword evidence="5 7" id="KW-0326">Glycosidase</keyword>
<dbReference type="SUPFAM" id="SSF51445">
    <property type="entry name" value="(Trans)glycosidases"/>
    <property type="match status" value="2"/>
</dbReference>
<evidence type="ECO:0000256" key="3">
    <source>
        <dbReference type="ARBA" id="ARBA00012780"/>
    </source>
</evidence>
<evidence type="ECO:0000256" key="4">
    <source>
        <dbReference type="ARBA" id="ARBA00022801"/>
    </source>
</evidence>
<dbReference type="Gene3D" id="3.20.20.80">
    <property type="entry name" value="Glycosidases"/>
    <property type="match status" value="2"/>
</dbReference>
<evidence type="ECO:0000256" key="7">
    <source>
        <dbReference type="RuleBase" id="RU004336"/>
    </source>
</evidence>
<dbReference type="OrthoDB" id="941679at2759"/>
<dbReference type="GO" id="GO:0042973">
    <property type="term" value="F:glucan endo-1,3-beta-D-glucosidase activity"/>
    <property type="evidence" value="ECO:0007669"/>
    <property type="project" value="UniProtKB-EC"/>
</dbReference>
<dbReference type="EC" id="3.2.1.39" evidence="3"/>
<accession>A0A5C7HX00</accession>
<evidence type="ECO:0000256" key="1">
    <source>
        <dbReference type="ARBA" id="ARBA00000382"/>
    </source>
</evidence>
<dbReference type="AlphaFoldDB" id="A0A5C7HX00"/>
<dbReference type="EMBL" id="VAHF01000005">
    <property type="protein sequence ID" value="TXG61647.1"/>
    <property type="molecule type" value="Genomic_DNA"/>
</dbReference>
<proteinExistence type="inferred from homology"/>
<dbReference type="PANTHER" id="PTHR32227">
    <property type="entry name" value="GLUCAN ENDO-1,3-BETA-GLUCOSIDASE BG1-RELATED-RELATED"/>
    <property type="match status" value="1"/>
</dbReference>
<dbReference type="Proteomes" id="UP000323000">
    <property type="component" value="Chromosome 5"/>
</dbReference>
<organism evidence="8 9">
    <name type="scientific">Acer yangbiense</name>
    <dbReference type="NCBI Taxonomy" id="1000413"/>
    <lineage>
        <taxon>Eukaryota</taxon>
        <taxon>Viridiplantae</taxon>
        <taxon>Streptophyta</taxon>
        <taxon>Embryophyta</taxon>
        <taxon>Tracheophyta</taxon>
        <taxon>Spermatophyta</taxon>
        <taxon>Magnoliopsida</taxon>
        <taxon>eudicotyledons</taxon>
        <taxon>Gunneridae</taxon>
        <taxon>Pentapetalae</taxon>
        <taxon>rosids</taxon>
        <taxon>malvids</taxon>
        <taxon>Sapindales</taxon>
        <taxon>Sapindaceae</taxon>
        <taxon>Hippocastanoideae</taxon>
        <taxon>Acereae</taxon>
        <taxon>Acer</taxon>
    </lineage>
</organism>
<evidence type="ECO:0000256" key="5">
    <source>
        <dbReference type="ARBA" id="ARBA00023295"/>
    </source>
</evidence>
<evidence type="ECO:0000313" key="9">
    <source>
        <dbReference type="Proteomes" id="UP000323000"/>
    </source>
</evidence>
<protein>
    <recommendedName>
        <fullName evidence="3">glucan endo-1,3-beta-D-glucosidase</fullName>
        <ecNumber evidence="3">3.2.1.39</ecNumber>
    </recommendedName>
</protein>
<evidence type="ECO:0000313" key="8">
    <source>
        <dbReference type="EMBL" id="TXG61647.1"/>
    </source>
</evidence>
<sequence>MRGCAGICWWVMNWSCVLKLIGKPASERKMMGLIRQALIVVVTIATAIHSQIQIAVAVDIGVCYGMLGDNLPPATDVINLYKKYGIEKTRLFDPNPAALNALRGSGIKVILGIRDEDLPNLAASPAAVMTWFSTNVDTYLNDVLFSVIAVGNEIIPGVYAQNVLPVMQSLQSILDAKGLGSTIRISTVVSSGTLGSSYPPSSGAFTPDASSTLRGVLTFLSQQGSPLLINIYPYFAYASDPVNVQLDYAQFTATEAVVTDGSLSYYNLFDAMVDAFFSAMEKEGVSDVNVVVSESGWPSAGNGDFTTPQLAATYNRNFMNHVTSNKGTPKRPDAHIEGFVFATFNENQKPAGVEQNFGLFFPNMEPVYPFSPSVRVSVKTNELALSDGTMTKTPLMKVSVEVHNVSIGGDLGFRLAAKPNQPKVRGGFRCGGGVGSVVVTVGLEVVVVWFWCRCGFGGGGGVNLAVLEVVADWRCGFGGGKPASERKMMGLIRQALIVVVTIATAIHSQIQIAVAVDIGVCYGMLGDNLPPATDVINLYKKYGIEKTRLFDPNPAALNALRGSGIKVILGIRDEDLPNLAASPAAVMTWFSTNVDTYLNDVLFSVIAVGNEIIPGVYAQNVLPVMQSLQSILDAKGLGSTIRISTVVSSGTLGSSYPPSSGAFTPDASSTLRGVLTFLSQQGSPLLINIYPYFAYASDPVNVQLDYAQFTATEAVVTDGSLSYYNLFDAMVDAFFSAMEKEGVSDVNVVVSESGWPSAGNGDFTTPQLAATYNRNFMNHVTSNKGTPKRPDAHIEGFVFATFNENQKPAGVEQNFGLFFPNMEPVYPVFS</sequence>
<comment type="catalytic activity">
    <reaction evidence="1">
        <text>Hydrolysis of (1-&gt;3)-beta-D-glucosidic linkages in (1-&gt;3)-beta-D-glucans.</text>
        <dbReference type="EC" id="3.2.1.39"/>
    </reaction>
</comment>
<dbReference type="InterPro" id="IPR000490">
    <property type="entry name" value="Glyco_hydro_17"/>
</dbReference>
<gene>
    <name evidence="8" type="ORF">EZV62_013010</name>
</gene>
<evidence type="ECO:0000256" key="2">
    <source>
        <dbReference type="ARBA" id="ARBA00008773"/>
    </source>
</evidence>
<dbReference type="Pfam" id="PF00332">
    <property type="entry name" value="Glyco_hydro_17"/>
    <property type="match status" value="2"/>
</dbReference>
<dbReference type="GO" id="GO:0005975">
    <property type="term" value="P:carbohydrate metabolic process"/>
    <property type="evidence" value="ECO:0007669"/>
    <property type="project" value="InterPro"/>
</dbReference>
<comment type="caution">
    <text evidence="8">The sequence shown here is derived from an EMBL/GenBank/DDBJ whole genome shotgun (WGS) entry which is preliminary data.</text>
</comment>
<reference evidence="9" key="1">
    <citation type="journal article" date="2019" name="Gigascience">
        <title>De novo genome assembly of the endangered Acer yangbiense, a plant species with extremely small populations endemic to Yunnan Province, China.</title>
        <authorList>
            <person name="Yang J."/>
            <person name="Wariss H.M."/>
            <person name="Tao L."/>
            <person name="Zhang R."/>
            <person name="Yun Q."/>
            <person name="Hollingsworth P."/>
            <person name="Dao Z."/>
            <person name="Luo G."/>
            <person name="Guo H."/>
            <person name="Ma Y."/>
            <person name="Sun W."/>
        </authorList>
    </citation>
    <scope>NUCLEOTIDE SEQUENCE [LARGE SCALE GENOMIC DNA]</scope>
    <source>
        <strain evidence="9">cv. Malutang</strain>
    </source>
</reference>
<name>A0A5C7HX00_9ROSI</name>